<protein>
    <submittedName>
        <fullName evidence="2">Uncharacterized protein</fullName>
    </submittedName>
</protein>
<dbReference type="EMBL" id="CAJNNW010033525">
    <property type="protein sequence ID" value="CAE8719358.1"/>
    <property type="molecule type" value="Genomic_DNA"/>
</dbReference>
<dbReference type="Proteomes" id="UP000626109">
    <property type="component" value="Unassembled WGS sequence"/>
</dbReference>
<accession>A0A813L4R7</accession>
<gene>
    <name evidence="2" type="ORF">PGLA2088_LOCUS40602</name>
</gene>
<proteinExistence type="predicted"/>
<organism evidence="2 3">
    <name type="scientific">Polarella glacialis</name>
    <name type="common">Dinoflagellate</name>
    <dbReference type="NCBI Taxonomy" id="89957"/>
    <lineage>
        <taxon>Eukaryota</taxon>
        <taxon>Sar</taxon>
        <taxon>Alveolata</taxon>
        <taxon>Dinophyceae</taxon>
        <taxon>Suessiales</taxon>
        <taxon>Suessiaceae</taxon>
        <taxon>Polarella</taxon>
    </lineage>
</organism>
<feature type="non-terminal residue" evidence="2">
    <location>
        <position position="1"/>
    </location>
</feature>
<dbReference type="AlphaFoldDB" id="A0A813L4R7"/>
<comment type="caution">
    <text evidence="2">The sequence shown here is derived from an EMBL/GenBank/DDBJ whole genome shotgun (WGS) entry which is preliminary data.</text>
</comment>
<sequence>MLRMERAGLPCRYPHSSHVYHTLASKSWTAHLSALPAFRVPPTCRISAAAVVAGAGAAAAAASQVLANCPMEGYPSATLGSGFVAKLGFSWNAADVRAAASEAELAAALDSLLLQSPAGRGRHTHGHALVQRRIEGILCEPSLFLVEGQVVETRFVTEVLAKTSSFRTMSETEAFERLFQGDHAQFDAVVQEMRRLAELLLRWLVADGGEVPAFVRLDFIVARRGQGNNSNKNNNNNNNSSGSSLEVWTNEVCEMGGGLCGLSGGRAVPFQALLRSCLSALPAGNSNHSNSDKNNNSDNNNSNNNSNNNKNNNKNNNNDSDMIVSTREPAAMLGSRLPAGTAVFVFFRMTQQLCAKEQRLAVEPKLGSRRVGVSDGWLPATVAEDFDPSHLQAADATTWVALRHAHGTWADIEGNTADPPSGAGGVYRAHPRDLSLSLPPSPEFSFLVVRQGGKSAAKVSDSLWFSCGSIARIFEAVKQRFGTRYEATTVFVETSADLVSISAPWVSTALRGQAKLGAYFLCPSLDVAPLEPSYTEEAALLALLGRMESVGVQTWFPNRACQYATLTQKSWSAQLSFLPQLRLPAGTRVPR</sequence>
<dbReference type="PANTHER" id="PTHR16148">
    <property type="entry name" value="NF-KAPPA-B-REPRESSING FACTOR-RELATED"/>
    <property type="match status" value="1"/>
</dbReference>
<evidence type="ECO:0000313" key="2">
    <source>
        <dbReference type="EMBL" id="CAE8719358.1"/>
    </source>
</evidence>
<reference evidence="2" key="1">
    <citation type="submission" date="2021-02" db="EMBL/GenBank/DDBJ databases">
        <authorList>
            <person name="Dougan E. K."/>
            <person name="Rhodes N."/>
            <person name="Thang M."/>
            <person name="Chan C."/>
        </authorList>
    </citation>
    <scope>NUCLEOTIDE SEQUENCE</scope>
</reference>
<feature type="region of interest" description="Disordered" evidence="1">
    <location>
        <begin position="284"/>
        <end position="322"/>
    </location>
</feature>
<name>A0A813L4R7_POLGL</name>
<evidence type="ECO:0000256" key="1">
    <source>
        <dbReference type="SAM" id="MobiDB-lite"/>
    </source>
</evidence>
<feature type="compositionally biased region" description="Low complexity" evidence="1">
    <location>
        <begin position="285"/>
        <end position="321"/>
    </location>
</feature>
<dbReference type="PANTHER" id="PTHR16148:SF14">
    <property type="entry name" value="MYND-TYPE DOMAIN-CONTAINING PROTEIN"/>
    <property type="match status" value="1"/>
</dbReference>
<evidence type="ECO:0000313" key="3">
    <source>
        <dbReference type="Proteomes" id="UP000626109"/>
    </source>
</evidence>